<name>A0ACB5UBJ2_AMBMO</name>
<protein>
    <submittedName>
        <fullName evidence="1">Unnamed protein product</fullName>
    </submittedName>
</protein>
<evidence type="ECO:0000313" key="1">
    <source>
        <dbReference type="EMBL" id="GMF05010.1"/>
    </source>
</evidence>
<gene>
    <name evidence="1" type="ORF">Amon02_001217800</name>
</gene>
<evidence type="ECO:0000313" key="2">
    <source>
        <dbReference type="Proteomes" id="UP001165064"/>
    </source>
</evidence>
<keyword evidence="2" id="KW-1185">Reference proteome</keyword>
<accession>A0ACB5UBJ2</accession>
<sequence length="249" mass="27637">MSRRYDSRTTIFSPEGRLYQYALEAINNAGTSIGVMATDGVVLAAERKVTSKLLEQDTSAEKMYILNDNTVCAVAGLTADAGILINHVRYVAQQYLKTYNENIPIETLVRRICDVKQGYTQHGGLRPFGVSFIFAGYDERYGFQLYTSNPSGNYSGWKATSIGANNTSAQTLLKQDYKDDITLKDAKELALKVLSKTTDSTKLTSEKVEFATVGFGKDGKVQLKIWKPDQIEELLKESGVVKDEEDEQA</sequence>
<proteinExistence type="predicted"/>
<organism evidence="1 2">
    <name type="scientific">Ambrosiozyma monospora</name>
    <name type="common">Yeast</name>
    <name type="synonym">Endomycopsis monosporus</name>
    <dbReference type="NCBI Taxonomy" id="43982"/>
    <lineage>
        <taxon>Eukaryota</taxon>
        <taxon>Fungi</taxon>
        <taxon>Dikarya</taxon>
        <taxon>Ascomycota</taxon>
        <taxon>Saccharomycotina</taxon>
        <taxon>Pichiomycetes</taxon>
        <taxon>Pichiales</taxon>
        <taxon>Pichiaceae</taxon>
        <taxon>Ambrosiozyma</taxon>
    </lineage>
</organism>
<comment type="caution">
    <text evidence="1">The sequence shown here is derived from an EMBL/GenBank/DDBJ whole genome shotgun (WGS) entry which is preliminary data.</text>
</comment>
<dbReference type="EMBL" id="BSXS01014149">
    <property type="protein sequence ID" value="GMF05010.1"/>
    <property type="molecule type" value="Genomic_DNA"/>
</dbReference>
<reference evidence="1" key="1">
    <citation type="submission" date="2023-04" db="EMBL/GenBank/DDBJ databases">
        <title>Ambrosiozyma monospora NBRC 10751.</title>
        <authorList>
            <person name="Ichikawa N."/>
            <person name="Sato H."/>
            <person name="Tonouchi N."/>
        </authorList>
    </citation>
    <scope>NUCLEOTIDE SEQUENCE</scope>
    <source>
        <strain evidence="1">NBRC 10751</strain>
    </source>
</reference>
<dbReference type="Proteomes" id="UP001165064">
    <property type="component" value="Unassembled WGS sequence"/>
</dbReference>